<dbReference type="InterPro" id="IPR013655">
    <property type="entry name" value="PAS_fold_3"/>
</dbReference>
<dbReference type="Pfam" id="PF13426">
    <property type="entry name" value="PAS_9"/>
    <property type="match status" value="2"/>
</dbReference>
<dbReference type="PROSITE" id="PS50112">
    <property type="entry name" value="PAS"/>
    <property type="match status" value="3"/>
</dbReference>
<dbReference type="RefSeq" id="WP_170125678.1">
    <property type="nucleotide sequence ID" value="NZ_BHZF01000001.1"/>
</dbReference>
<dbReference type="GO" id="GO:0004673">
    <property type="term" value="F:protein histidine kinase activity"/>
    <property type="evidence" value="ECO:0007669"/>
    <property type="project" value="UniProtKB-EC"/>
</dbReference>
<feature type="domain" description="PAS" evidence="8">
    <location>
        <begin position="562"/>
        <end position="607"/>
    </location>
</feature>
<dbReference type="NCBIfam" id="TIGR00229">
    <property type="entry name" value="sensory_box"/>
    <property type="match status" value="4"/>
</dbReference>
<keyword evidence="4" id="KW-0808">Transferase</keyword>
<feature type="domain" description="PAC" evidence="9">
    <location>
        <begin position="881"/>
        <end position="936"/>
    </location>
</feature>
<keyword evidence="3" id="KW-0597">Phosphoprotein</keyword>
<dbReference type="SMART" id="SM00387">
    <property type="entry name" value="HATPase_c"/>
    <property type="match status" value="1"/>
</dbReference>
<dbReference type="InterPro" id="IPR000700">
    <property type="entry name" value="PAS-assoc_C"/>
</dbReference>
<evidence type="ECO:0000313" key="10">
    <source>
        <dbReference type="EMBL" id="RCX05310.1"/>
    </source>
</evidence>
<dbReference type="Pfam" id="PF08448">
    <property type="entry name" value="PAS_4"/>
    <property type="match status" value="2"/>
</dbReference>
<evidence type="ECO:0000256" key="4">
    <source>
        <dbReference type="ARBA" id="ARBA00022679"/>
    </source>
</evidence>
<name>A0A369A7H7_9FLAO</name>
<dbReference type="SMART" id="SM00086">
    <property type="entry name" value="PAC"/>
    <property type="match status" value="4"/>
</dbReference>
<dbReference type="SUPFAM" id="SSF55874">
    <property type="entry name" value="ATPase domain of HSP90 chaperone/DNA topoisomerase II/histidine kinase"/>
    <property type="match status" value="1"/>
</dbReference>
<feature type="domain" description="PAS" evidence="8">
    <location>
        <begin position="445"/>
        <end position="487"/>
    </location>
</feature>
<dbReference type="Pfam" id="PF08447">
    <property type="entry name" value="PAS_3"/>
    <property type="match status" value="1"/>
</dbReference>
<dbReference type="InterPro" id="IPR001610">
    <property type="entry name" value="PAC"/>
</dbReference>
<dbReference type="PRINTS" id="PR00344">
    <property type="entry name" value="BCTRLSENSOR"/>
</dbReference>
<dbReference type="PROSITE" id="PS50109">
    <property type="entry name" value="HIS_KIN"/>
    <property type="match status" value="1"/>
</dbReference>
<evidence type="ECO:0000256" key="2">
    <source>
        <dbReference type="ARBA" id="ARBA00012438"/>
    </source>
</evidence>
<comment type="catalytic activity">
    <reaction evidence="1">
        <text>ATP + protein L-histidine = ADP + protein N-phospho-L-histidine.</text>
        <dbReference type="EC" id="2.7.13.3"/>
    </reaction>
</comment>
<dbReference type="SUPFAM" id="SSF55785">
    <property type="entry name" value="PYP-like sensor domain (PAS domain)"/>
    <property type="match status" value="5"/>
</dbReference>
<dbReference type="InterPro" id="IPR035965">
    <property type="entry name" value="PAS-like_dom_sf"/>
</dbReference>
<dbReference type="CDD" id="cd00130">
    <property type="entry name" value="PAS"/>
    <property type="match status" value="3"/>
</dbReference>
<evidence type="ECO:0000256" key="1">
    <source>
        <dbReference type="ARBA" id="ARBA00000085"/>
    </source>
</evidence>
<organism evidence="10 11">
    <name type="scientific">Schleiferia thermophila</name>
    <dbReference type="NCBI Taxonomy" id="884107"/>
    <lineage>
        <taxon>Bacteria</taxon>
        <taxon>Pseudomonadati</taxon>
        <taxon>Bacteroidota</taxon>
        <taxon>Flavobacteriia</taxon>
        <taxon>Flavobacteriales</taxon>
        <taxon>Schleiferiaceae</taxon>
        <taxon>Schleiferia</taxon>
    </lineage>
</organism>
<dbReference type="Gene3D" id="3.30.565.10">
    <property type="entry name" value="Histidine kinase-like ATPase, C-terminal domain"/>
    <property type="match status" value="1"/>
</dbReference>
<sequence>MKKEDIKKKIEEFLNNGENTESQIENLAENILIFKKELEYQNEELLRINNQLERKNQFIETLFHSIPEPIVLIDQNFRVIKYNNCALLQFFFSEKTSDDFRKWIDPSSQDAFYKLVTGRLSESVLTTVYQRKYLSRINNIELDESSAFILYLSDITEIEKTKQILAIENQINQIIIEYLNVEVNENTDLQQVFTRVLSSICKVISAEAIVWKQDDILFSSAENTQYHSELLEKCVNFFLSNNESSLHTLSVQKKLMDEAKKSNVFIYHSTEEDLKKYKGSLLLLSKEQIDIQIFQLISLEVSNLFHRFKGEIEIRNSERKFRKLAENTADGLAIIKNNSLVYANDNYFKITGVPRYDKRYQNLSEIFNYIHPEDRESVQSTFFRNTQNKINSFEYEFRILNASGEYIWQFDKVTVDYHPDGSYTLYIISVNIDQKKKQLQWLAMLEKAIQQSPASIVMTDPEGNIQYVNQAFTEITGYTHEDILGKNPRILKSGLVSEETYKELWNTIISGKTWRGEFINRRKNGTLYYESAHISPVIIEEKIAGFIAIKNDITELKEINKKLELLSLVASHTQNMVIITDHNGYTIWVNRSFEKFTGYTLDEMIGKKPGDVLQGKETSKKHINEMSNKLQELKPFTQEILNYTKSGKPYWVELNITPIFDSSGRHTMYISVENDITHKIEQEQKLRESERKNRAILNAIPDLIFIIDRELRYIDYHAFEPGQLLMPPSRFLGRTVPDVMPENSGKIIVDNIKQTFRTAELSEFIFEIDVGNRRRFYEARCVMKDFNSVLLLIRDITKSKEIEFQLKNEQHLLKTVIDNLPNTIYLKDKELKKILVNKAEILYLGKTSEEEVIGRTDFEFYDRKVALGIYKEDIEVLKKGKPLINKIIEYTNHLGDRKFMMISKFPYRDVSENIIGILGIGIDITELKKKEEELQNTIAIITDQNERLRSFTYIVSHNIRAYAANIDGLVELINSELTPASEKNQMLNLLQVASANLMETIKTLNESLAAEKKGKENIQKVNICEVLEKVLKVVKKDIESNDILIINEISKEQNVDFNPAFFESVILNLTTNAIRYRRKDVKSYIKYEYKEENGIKQLEISDNGLGIDLDKYGHKMFRMFETFHMHPESKGLGLFLTKAHIEAMGGKIEVESRVNEGTTFRIIFNPLKQ</sequence>
<evidence type="ECO:0000256" key="5">
    <source>
        <dbReference type="ARBA" id="ARBA00022777"/>
    </source>
</evidence>
<dbReference type="InterPro" id="IPR003594">
    <property type="entry name" value="HATPase_dom"/>
</dbReference>
<evidence type="ECO:0000313" key="11">
    <source>
        <dbReference type="Proteomes" id="UP000253517"/>
    </source>
</evidence>
<dbReference type="InterPro" id="IPR052162">
    <property type="entry name" value="Sensor_kinase/Photoreceptor"/>
</dbReference>
<dbReference type="EC" id="2.7.13.3" evidence="2"/>
<dbReference type="AlphaFoldDB" id="A0A369A7H7"/>
<gene>
    <name evidence="10" type="ORF">DES35_101595</name>
</gene>
<feature type="coiled-coil region" evidence="6">
    <location>
        <begin position="3"/>
        <end position="62"/>
    </location>
</feature>
<dbReference type="InterPro" id="IPR013656">
    <property type="entry name" value="PAS_4"/>
</dbReference>
<reference evidence="10 11" key="1">
    <citation type="submission" date="2018-07" db="EMBL/GenBank/DDBJ databases">
        <title>Genomic Encyclopedia of Type Strains, Phase IV (KMG-IV): sequencing the most valuable type-strain genomes for metagenomic binning, comparative biology and taxonomic classification.</title>
        <authorList>
            <person name="Goeker M."/>
        </authorList>
    </citation>
    <scope>NUCLEOTIDE SEQUENCE [LARGE SCALE GENOMIC DNA]</scope>
    <source>
        <strain evidence="10 11">DSM 21410</strain>
    </source>
</reference>
<evidence type="ECO:0000256" key="3">
    <source>
        <dbReference type="ARBA" id="ARBA00022553"/>
    </source>
</evidence>
<keyword evidence="11" id="KW-1185">Reference proteome</keyword>
<dbReference type="InterPro" id="IPR004358">
    <property type="entry name" value="Sig_transdc_His_kin-like_C"/>
</dbReference>
<keyword evidence="6" id="KW-0175">Coiled coil</keyword>
<evidence type="ECO:0000259" key="7">
    <source>
        <dbReference type="PROSITE" id="PS50109"/>
    </source>
</evidence>
<dbReference type="InterPro" id="IPR005467">
    <property type="entry name" value="His_kinase_dom"/>
</dbReference>
<evidence type="ECO:0000256" key="6">
    <source>
        <dbReference type="SAM" id="Coils"/>
    </source>
</evidence>
<dbReference type="Proteomes" id="UP000253517">
    <property type="component" value="Unassembled WGS sequence"/>
</dbReference>
<dbReference type="InterPro" id="IPR000014">
    <property type="entry name" value="PAS"/>
</dbReference>
<dbReference type="Pfam" id="PF02518">
    <property type="entry name" value="HATPase_c"/>
    <property type="match status" value="1"/>
</dbReference>
<feature type="domain" description="PAC" evidence="9">
    <location>
        <begin position="512"/>
        <end position="565"/>
    </location>
</feature>
<evidence type="ECO:0000259" key="8">
    <source>
        <dbReference type="PROSITE" id="PS50112"/>
    </source>
</evidence>
<keyword evidence="5" id="KW-0418">Kinase</keyword>
<dbReference type="Pfam" id="PF13188">
    <property type="entry name" value="PAS_8"/>
    <property type="match status" value="1"/>
</dbReference>
<dbReference type="PANTHER" id="PTHR43304:SF1">
    <property type="entry name" value="PAC DOMAIN-CONTAINING PROTEIN"/>
    <property type="match status" value="1"/>
</dbReference>
<dbReference type="Gene3D" id="3.30.450.20">
    <property type="entry name" value="PAS domain"/>
    <property type="match status" value="6"/>
</dbReference>
<protein>
    <recommendedName>
        <fullName evidence="2">histidine kinase</fullName>
        <ecNumber evidence="2">2.7.13.3</ecNumber>
    </recommendedName>
</protein>
<dbReference type="PROSITE" id="PS50113">
    <property type="entry name" value="PAC"/>
    <property type="match status" value="3"/>
</dbReference>
<dbReference type="SMART" id="SM00091">
    <property type="entry name" value="PAS"/>
    <property type="match status" value="6"/>
</dbReference>
<accession>A0A369A7H7</accession>
<feature type="domain" description="PAS" evidence="8">
    <location>
        <begin position="317"/>
        <end position="389"/>
    </location>
</feature>
<proteinExistence type="predicted"/>
<dbReference type="PANTHER" id="PTHR43304">
    <property type="entry name" value="PHYTOCHROME-LIKE PROTEIN CPH1"/>
    <property type="match status" value="1"/>
</dbReference>
<dbReference type="EMBL" id="QPJS01000001">
    <property type="protein sequence ID" value="RCX05310.1"/>
    <property type="molecule type" value="Genomic_DNA"/>
</dbReference>
<comment type="caution">
    <text evidence="10">The sequence shown here is derived from an EMBL/GenBank/DDBJ whole genome shotgun (WGS) entry which is preliminary data.</text>
</comment>
<feature type="domain" description="PAC" evidence="9">
    <location>
        <begin position="634"/>
        <end position="688"/>
    </location>
</feature>
<dbReference type="InterPro" id="IPR036890">
    <property type="entry name" value="HATPase_C_sf"/>
</dbReference>
<evidence type="ECO:0000259" key="9">
    <source>
        <dbReference type="PROSITE" id="PS50113"/>
    </source>
</evidence>
<feature type="domain" description="Histidine kinase" evidence="7">
    <location>
        <begin position="954"/>
        <end position="1168"/>
    </location>
</feature>